<evidence type="ECO:0000313" key="2">
    <source>
        <dbReference type="Proteomes" id="UP000218209"/>
    </source>
</evidence>
<gene>
    <name evidence="1" type="ORF">BU14_0562s0015</name>
</gene>
<dbReference type="AlphaFoldDB" id="A0A1X6NSE7"/>
<sequence>MPPRRSSRLRSAPFDGRSQAGQMWVVCWLPLRWPLL</sequence>
<accession>A0A1X6NSE7</accession>
<keyword evidence="2" id="KW-1185">Reference proteome</keyword>
<dbReference type="Proteomes" id="UP000218209">
    <property type="component" value="Unassembled WGS sequence"/>
</dbReference>
<organism evidence="1 2">
    <name type="scientific">Porphyra umbilicalis</name>
    <name type="common">Purple laver</name>
    <name type="synonym">Red alga</name>
    <dbReference type="NCBI Taxonomy" id="2786"/>
    <lineage>
        <taxon>Eukaryota</taxon>
        <taxon>Rhodophyta</taxon>
        <taxon>Bangiophyceae</taxon>
        <taxon>Bangiales</taxon>
        <taxon>Bangiaceae</taxon>
        <taxon>Porphyra</taxon>
    </lineage>
</organism>
<dbReference type="EMBL" id="KV919148">
    <property type="protein sequence ID" value="OSX71303.1"/>
    <property type="molecule type" value="Genomic_DNA"/>
</dbReference>
<proteinExistence type="predicted"/>
<evidence type="ECO:0000313" key="1">
    <source>
        <dbReference type="EMBL" id="OSX71303.1"/>
    </source>
</evidence>
<protein>
    <submittedName>
        <fullName evidence="1">Uncharacterized protein</fullName>
    </submittedName>
</protein>
<name>A0A1X6NSE7_PORUM</name>
<reference evidence="1 2" key="1">
    <citation type="submission" date="2017-03" db="EMBL/GenBank/DDBJ databases">
        <title>WGS assembly of Porphyra umbilicalis.</title>
        <authorList>
            <person name="Brawley S.H."/>
            <person name="Blouin N.A."/>
            <person name="Ficko-Blean E."/>
            <person name="Wheeler G.L."/>
            <person name="Lohr M."/>
            <person name="Goodson H.V."/>
            <person name="Jenkins J.W."/>
            <person name="Blaby-Haas C.E."/>
            <person name="Helliwell K.E."/>
            <person name="Chan C."/>
            <person name="Marriage T."/>
            <person name="Bhattacharya D."/>
            <person name="Klein A.S."/>
            <person name="Badis Y."/>
            <person name="Brodie J."/>
            <person name="Cao Y."/>
            <person name="Collen J."/>
            <person name="Dittami S.M."/>
            <person name="Gachon C.M."/>
            <person name="Green B.R."/>
            <person name="Karpowicz S."/>
            <person name="Kim J.W."/>
            <person name="Kudahl U."/>
            <person name="Lin S."/>
            <person name="Michel G."/>
            <person name="Mittag M."/>
            <person name="Olson B.J."/>
            <person name="Pangilinan J."/>
            <person name="Peng Y."/>
            <person name="Qiu H."/>
            <person name="Shu S."/>
            <person name="Singer J.T."/>
            <person name="Smith A.G."/>
            <person name="Sprecher B.N."/>
            <person name="Wagner V."/>
            <person name="Wang W."/>
            <person name="Wang Z.-Y."/>
            <person name="Yan J."/>
            <person name="Yarish C."/>
            <person name="Zoeuner-Riek S."/>
            <person name="Zhuang Y."/>
            <person name="Zou Y."/>
            <person name="Lindquist E.A."/>
            <person name="Grimwood J."/>
            <person name="Barry K."/>
            <person name="Rokhsar D.S."/>
            <person name="Schmutz J."/>
            <person name="Stiller J.W."/>
            <person name="Grossman A.R."/>
            <person name="Prochnik S.E."/>
        </authorList>
    </citation>
    <scope>NUCLEOTIDE SEQUENCE [LARGE SCALE GENOMIC DNA]</scope>
    <source>
        <strain evidence="1">4086291</strain>
    </source>
</reference>